<protein>
    <submittedName>
        <fullName evidence="2">Uncharacterized protein</fullName>
    </submittedName>
</protein>
<organism evidence="2 3">
    <name type="scientific">Candidatus Woesebacteria bacterium GW2011_GWA1_45_8</name>
    <dbReference type="NCBI Taxonomy" id="1618559"/>
    <lineage>
        <taxon>Bacteria</taxon>
        <taxon>Candidatus Woeseibacteriota</taxon>
    </lineage>
</organism>
<sequence length="76" mass="8854">MTLTQRDLDEIEKIVDEKVEVRTSNLPTKDEFFSKMDDVMGELKAIREEHTVQSHRVSNHEDRITTLEDKVGIQTP</sequence>
<dbReference type="Proteomes" id="UP000034653">
    <property type="component" value="Unassembled WGS sequence"/>
</dbReference>
<feature type="region of interest" description="Disordered" evidence="1">
    <location>
        <begin position="51"/>
        <end position="76"/>
    </location>
</feature>
<evidence type="ECO:0000313" key="3">
    <source>
        <dbReference type="Proteomes" id="UP000034653"/>
    </source>
</evidence>
<evidence type="ECO:0000256" key="1">
    <source>
        <dbReference type="SAM" id="MobiDB-lite"/>
    </source>
</evidence>
<dbReference type="EMBL" id="LCLG01000002">
    <property type="protein sequence ID" value="KKU12296.1"/>
    <property type="molecule type" value="Genomic_DNA"/>
</dbReference>
<gene>
    <name evidence="2" type="ORF">UX19_C0002G0003</name>
</gene>
<accession>A0A0G1MVF5</accession>
<proteinExistence type="predicted"/>
<comment type="caution">
    <text evidence="2">The sequence shown here is derived from an EMBL/GenBank/DDBJ whole genome shotgun (WGS) entry which is preliminary data.</text>
</comment>
<reference evidence="2 3" key="1">
    <citation type="journal article" date="2015" name="Nature">
        <title>rRNA introns, odd ribosomes, and small enigmatic genomes across a large radiation of phyla.</title>
        <authorList>
            <person name="Brown C.T."/>
            <person name="Hug L.A."/>
            <person name="Thomas B.C."/>
            <person name="Sharon I."/>
            <person name="Castelle C.J."/>
            <person name="Singh A."/>
            <person name="Wilkins M.J."/>
            <person name="Williams K.H."/>
            <person name="Banfield J.F."/>
        </authorList>
    </citation>
    <scope>NUCLEOTIDE SEQUENCE [LARGE SCALE GENOMIC DNA]</scope>
</reference>
<evidence type="ECO:0000313" key="2">
    <source>
        <dbReference type="EMBL" id="KKU12296.1"/>
    </source>
</evidence>
<name>A0A0G1MVF5_9BACT</name>
<dbReference type="AlphaFoldDB" id="A0A0G1MVF5"/>